<evidence type="ECO:0000256" key="1">
    <source>
        <dbReference type="SAM" id="MobiDB-lite"/>
    </source>
</evidence>
<accession>A0ABR2ZLI2</accession>
<reference evidence="2 3" key="1">
    <citation type="submission" date="2024-05" db="EMBL/GenBank/DDBJ databases">
        <title>A draft genome resource for the thread blight pathogen Marasmius tenuissimus strain MS-2.</title>
        <authorList>
            <person name="Yulfo-Soto G.E."/>
            <person name="Baruah I.K."/>
            <person name="Amoako-Attah I."/>
            <person name="Bukari Y."/>
            <person name="Meinhardt L.W."/>
            <person name="Bailey B.A."/>
            <person name="Cohen S.P."/>
        </authorList>
    </citation>
    <scope>NUCLEOTIDE SEQUENCE [LARGE SCALE GENOMIC DNA]</scope>
    <source>
        <strain evidence="2 3">MS-2</strain>
    </source>
</reference>
<evidence type="ECO:0000313" key="3">
    <source>
        <dbReference type="Proteomes" id="UP001437256"/>
    </source>
</evidence>
<feature type="compositionally biased region" description="Basic residues" evidence="1">
    <location>
        <begin position="32"/>
        <end position="43"/>
    </location>
</feature>
<gene>
    <name evidence="2" type="ORF">AAF712_011059</name>
</gene>
<feature type="region of interest" description="Disordered" evidence="1">
    <location>
        <begin position="1"/>
        <end position="63"/>
    </location>
</feature>
<feature type="compositionally biased region" description="Polar residues" evidence="1">
    <location>
        <begin position="1"/>
        <end position="12"/>
    </location>
</feature>
<dbReference type="EMBL" id="JBBXMP010000115">
    <property type="protein sequence ID" value="KAL0062059.1"/>
    <property type="molecule type" value="Genomic_DNA"/>
</dbReference>
<evidence type="ECO:0000313" key="2">
    <source>
        <dbReference type="EMBL" id="KAL0062059.1"/>
    </source>
</evidence>
<keyword evidence="3" id="KW-1185">Reference proteome</keyword>
<name>A0ABR2ZLI2_9AGAR</name>
<protein>
    <submittedName>
        <fullName evidence="2">Uncharacterized protein</fullName>
    </submittedName>
</protein>
<comment type="caution">
    <text evidence="2">The sequence shown here is derived from an EMBL/GenBank/DDBJ whole genome shotgun (WGS) entry which is preliminary data.</text>
</comment>
<dbReference type="Proteomes" id="UP001437256">
    <property type="component" value="Unassembled WGS sequence"/>
</dbReference>
<proteinExistence type="predicted"/>
<organism evidence="2 3">
    <name type="scientific">Marasmius tenuissimus</name>
    <dbReference type="NCBI Taxonomy" id="585030"/>
    <lineage>
        <taxon>Eukaryota</taxon>
        <taxon>Fungi</taxon>
        <taxon>Dikarya</taxon>
        <taxon>Basidiomycota</taxon>
        <taxon>Agaricomycotina</taxon>
        <taxon>Agaricomycetes</taxon>
        <taxon>Agaricomycetidae</taxon>
        <taxon>Agaricales</taxon>
        <taxon>Marasmiineae</taxon>
        <taxon>Marasmiaceae</taxon>
        <taxon>Marasmius</taxon>
    </lineage>
</organism>
<sequence length="158" mass="17563">MAGTRTRGNNKTVKGAAPKHRVTLKVSDPKKATKASKGRKKKGKDGESDANEVSDEPERKKRAMLINWNKEPHSLTERLLTSITDSPAQCEAFSFLCPPGTSSNNSQGKTNETHWRDLAQFVFFADGLPPAWKDQSCTVADLWKLCKNQVGFLKKTFI</sequence>